<sequence>MLQVVVLQCIICYTLILFLFQYRRGKLLITAQFLETAASTIFLETVADNSEEGKHHVKVRKSNASRQSLSAMTHRVRSQSPMASSKAVMDVSDVSHLEITPLNLLPSSRGPSLPIRSRSSPSCWIPFDKDMRTKSLCPSWVK</sequence>
<keyword evidence="3" id="KW-0812">Transmembrane</keyword>
<dbReference type="Proteomes" id="UP000327157">
    <property type="component" value="Chromosome 16"/>
</dbReference>
<accession>A0A5N5HJ59</accession>
<proteinExistence type="predicted"/>
<evidence type="ECO:0000256" key="2">
    <source>
        <dbReference type="SAM" id="MobiDB-lite"/>
    </source>
</evidence>
<keyword evidence="5" id="KW-1185">Reference proteome</keyword>
<keyword evidence="3" id="KW-1133">Transmembrane helix</keyword>
<dbReference type="PANTHER" id="PTHR31752">
    <property type="entry name" value="AUXIN EFFLUX CARRIER COMPONENT 1B-RELATED"/>
    <property type="match status" value="1"/>
</dbReference>
<organism evidence="4 5">
    <name type="scientific">Pyrus ussuriensis x Pyrus communis</name>
    <dbReference type="NCBI Taxonomy" id="2448454"/>
    <lineage>
        <taxon>Eukaryota</taxon>
        <taxon>Viridiplantae</taxon>
        <taxon>Streptophyta</taxon>
        <taxon>Embryophyta</taxon>
        <taxon>Tracheophyta</taxon>
        <taxon>Spermatophyta</taxon>
        <taxon>Magnoliopsida</taxon>
        <taxon>eudicotyledons</taxon>
        <taxon>Gunneridae</taxon>
        <taxon>Pentapetalae</taxon>
        <taxon>rosids</taxon>
        <taxon>fabids</taxon>
        <taxon>Rosales</taxon>
        <taxon>Rosaceae</taxon>
        <taxon>Amygdaloideae</taxon>
        <taxon>Maleae</taxon>
        <taxon>Pyrus</taxon>
    </lineage>
</organism>
<dbReference type="GO" id="GO:0005783">
    <property type="term" value="C:endoplasmic reticulum"/>
    <property type="evidence" value="ECO:0007669"/>
    <property type="project" value="TreeGrafter"/>
</dbReference>
<evidence type="ECO:0000256" key="3">
    <source>
        <dbReference type="SAM" id="Phobius"/>
    </source>
</evidence>
<dbReference type="InterPro" id="IPR051107">
    <property type="entry name" value="Auxin_Efflux_Carrier"/>
</dbReference>
<feature type="transmembrane region" description="Helical" evidence="3">
    <location>
        <begin position="5"/>
        <end position="22"/>
    </location>
</feature>
<reference evidence="4 5" key="3">
    <citation type="submission" date="2019-11" db="EMBL/GenBank/DDBJ databases">
        <title>A de novo genome assembly of a pear dwarfing rootstock.</title>
        <authorList>
            <person name="Wang F."/>
            <person name="Wang J."/>
            <person name="Li S."/>
            <person name="Zhang Y."/>
            <person name="Fang M."/>
            <person name="Ma L."/>
            <person name="Zhao Y."/>
            <person name="Jiang S."/>
        </authorList>
    </citation>
    <scope>NUCLEOTIDE SEQUENCE [LARGE SCALE GENOMIC DNA]</scope>
    <source>
        <strain evidence="4">S2</strain>
        <tissue evidence="4">Leaf</tissue>
    </source>
</reference>
<protein>
    <submittedName>
        <fullName evidence="4">Auxin efflux carrier component 3-like</fullName>
    </submittedName>
</protein>
<keyword evidence="3" id="KW-0472">Membrane</keyword>
<evidence type="ECO:0000313" key="4">
    <source>
        <dbReference type="EMBL" id="KAB2625530.1"/>
    </source>
</evidence>
<feature type="region of interest" description="Disordered" evidence="2">
    <location>
        <begin position="53"/>
        <end position="84"/>
    </location>
</feature>
<comment type="caution">
    <text evidence="4">The sequence shown here is derived from an EMBL/GenBank/DDBJ whole genome shotgun (WGS) entry which is preliminary data.</text>
</comment>
<dbReference type="EMBL" id="SMOL01000160">
    <property type="protein sequence ID" value="KAB2625530.1"/>
    <property type="molecule type" value="Genomic_DNA"/>
</dbReference>
<dbReference type="GO" id="GO:0009926">
    <property type="term" value="P:auxin polar transport"/>
    <property type="evidence" value="ECO:0007669"/>
    <property type="project" value="TreeGrafter"/>
</dbReference>
<dbReference type="PANTHER" id="PTHR31752:SF72">
    <property type="entry name" value="AUXIN EFFLUX CARRIER COMPONENT 3A"/>
    <property type="match status" value="1"/>
</dbReference>
<dbReference type="GO" id="GO:0005886">
    <property type="term" value="C:plasma membrane"/>
    <property type="evidence" value="ECO:0007669"/>
    <property type="project" value="TreeGrafter"/>
</dbReference>
<dbReference type="AlphaFoldDB" id="A0A5N5HJ59"/>
<name>A0A5N5HJ59_9ROSA</name>
<reference evidence="5" key="2">
    <citation type="submission" date="2019-10" db="EMBL/GenBank/DDBJ databases">
        <title>A de novo genome assembly of a pear dwarfing rootstock.</title>
        <authorList>
            <person name="Wang F."/>
            <person name="Wang J."/>
            <person name="Li S."/>
            <person name="Zhang Y."/>
            <person name="Fang M."/>
            <person name="Ma L."/>
            <person name="Zhao Y."/>
            <person name="Jiang S."/>
        </authorList>
    </citation>
    <scope>NUCLEOTIDE SEQUENCE [LARGE SCALE GENOMIC DNA]</scope>
</reference>
<dbReference type="GO" id="GO:0010329">
    <property type="term" value="F:auxin efflux transmembrane transporter activity"/>
    <property type="evidence" value="ECO:0007669"/>
    <property type="project" value="TreeGrafter"/>
</dbReference>
<evidence type="ECO:0000256" key="1">
    <source>
        <dbReference type="ARBA" id="ARBA00022448"/>
    </source>
</evidence>
<reference evidence="4 5" key="1">
    <citation type="submission" date="2019-09" db="EMBL/GenBank/DDBJ databases">
        <authorList>
            <person name="Ou C."/>
        </authorList>
    </citation>
    <scope>NUCLEOTIDE SEQUENCE [LARGE SCALE GENOMIC DNA]</scope>
    <source>
        <strain evidence="4">S2</strain>
        <tissue evidence="4">Leaf</tissue>
    </source>
</reference>
<gene>
    <name evidence="4" type="ORF">D8674_017190</name>
</gene>
<keyword evidence="1" id="KW-0813">Transport</keyword>
<evidence type="ECO:0000313" key="5">
    <source>
        <dbReference type="Proteomes" id="UP000327157"/>
    </source>
</evidence>